<accession>A0A0A8VLB8</accession>
<reference evidence="1" key="1">
    <citation type="journal article" date="2015" name="Genome Announc.">
        <title>Complete Genome Sequence of Yersinia ruckeri Strain CSF007-82, Etiologic Agent of Red Mouth Disease in Salmonid Fish.</title>
        <authorList>
            <person name="Nelson M.C."/>
            <person name="LaPatra S.E."/>
            <person name="Welch T.J."/>
            <person name="Graf J."/>
        </authorList>
    </citation>
    <scope>NUCLEOTIDE SEQUENCE</scope>
    <source>
        <strain evidence="1">CSF007-82</strain>
    </source>
</reference>
<name>A0A0A8VLB8_YERRU</name>
<proteinExistence type="predicted"/>
<dbReference type="EMBL" id="LN681231">
    <property type="protein sequence ID" value="CEK28406.1"/>
    <property type="molecule type" value="Genomic_DNA"/>
</dbReference>
<gene>
    <name evidence="1" type="ORF">CSF007_13370</name>
</gene>
<evidence type="ECO:0000313" key="1">
    <source>
        <dbReference type="EMBL" id="CEK28406.1"/>
    </source>
</evidence>
<protein>
    <submittedName>
        <fullName evidence="1">Uncharacterized protein</fullName>
    </submittedName>
</protein>
<organism evidence="1">
    <name type="scientific">Yersinia ruckeri</name>
    <dbReference type="NCBI Taxonomy" id="29486"/>
    <lineage>
        <taxon>Bacteria</taxon>
        <taxon>Pseudomonadati</taxon>
        <taxon>Pseudomonadota</taxon>
        <taxon>Gammaproteobacteria</taxon>
        <taxon>Enterobacterales</taxon>
        <taxon>Yersiniaceae</taxon>
        <taxon>Yersinia</taxon>
    </lineage>
</organism>
<sequence length="60" mass="7088">MIFNLMAHKAPFHVKDHQIEISRFSGFLRWLAKDKLNRRNPSPLNGERVCWARVTPDKLT</sequence>
<dbReference type="AlphaFoldDB" id="A0A0A8VLB8"/>